<dbReference type="RefSeq" id="XP_016714228.2">
    <property type="nucleotide sequence ID" value="XM_016858739.2"/>
</dbReference>
<dbReference type="Gene3D" id="1.10.110.10">
    <property type="entry name" value="Plant lipid-transfer and hydrophobic proteins"/>
    <property type="match status" value="1"/>
</dbReference>
<accession>A0A1U8LL91</accession>
<evidence type="ECO:0000256" key="2">
    <source>
        <dbReference type="RuleBase" id="RU000628"/>
    </source>
</evidence>
<dbReference type="Pfam" id="PF00234">
    <property type="entry name" value="Tryp_alpha_amyl"/>
    <property type="match status" value="1"/>
</dbReference>
<dbReference type="PRINTS" id="PR00382">
    <property type="entry name" value="LIPIDTRNSFER"/>
</dbReference>
<keyword evidence="4" id="KW-1185">Reference proteome</keyword>
<reference evidence="5" key="2">
    <citation type="submission" date="2025-08" db="UniProtKB">
        <authorList>
            <consortium name="RefSeq"/>
        </authorList>
    </citation>
    <scope>IDENTIFICATION</scope>
</reference>
<dbReference type="AlphaFoldDB" id="A0A1U8LL91"/>
<keyword evidence="2" id="KW-0813">Transport</keyword>
<dbReference type="PANTHER" id="PTHR33076">
    <property type="entry name" value="NON-SPECIFIC LIPID-TRANSFER PROTEIN 2-RELATED"/>
    <property type="match status" value="1"/>
</dbReference>
<evidence type="ECO:0000313" key="4">
    <source>
        <dbReference type="Proteomes" id="UP000818029"/>
    </source>
</evidence>
<dbReference type="SMART" id="SM00499">
    <property type="entry name" value="AAI"/>
    <property type="match status" value="1"/>
</dbReference>
<sequence length="193" mass="20774">MDYKSDIEDTLVIKKNCKGLNPKFNILEGPKPQFHLLSSIVLTLHLYKPPSLSPLKLITFQNTSPVTQKSFIVSSIENPMAALKLVCALVLCMLVVEPIATTAITCGDVTSKVAGCLSYLQNGGNVPKACCDGIRSLNMMARTTPDRQTVCGCLQTAAKAVKIKGNLAETLPAKCSVNIPYKISTSTNCKNVK</sequence>
<dbReference type="Proteomes" id="UP000818029">
    <property type="component" value="Chromosome D02"/>
</dbReference>
<feature type="domain" description="Bifunctional inhibitor/plant lipid transfer protein/seed storage helical" evidence="3">
    <location>
        <begin position="106"/>
        <end position="189"/>
    </location>
</feature>
<dbReference type="GO" id="GO:0006869">
    <property type="term" value="P:lipid transport"/>
    <property type="evidence" value="ECO:0007669"/>
    <property type="project" value="InterPro"/>
</dbReference>
<evidence type="ECO:0000259" key="3">
    <source>
        <dbReference type="SMART" id="SM00499"/>
    </source>
</evidence>
<reference evidence="4" key="1">
    <citation type="journal article" date="2020" name="Nat. Genet.">
        <title>Genomic diversifications of five Gossypium allopolyploid species and their impact on cotton improvement.</title>
        <authorList>
            <person name="Chen Z.J."/>
            <person name="Sreedasyam A."/>
            <person name="Ando A."/>
            <person name="Song Q."/>
            <person name="De Santiago L.M."/>
            <person name="Hulse-Kemp A.M."/>
            <person name="Ding M."/>
            <person name="Ye W."/>
            <person name="Kirkbride R.C."/>
            <person name="Jenkins J."/>
            <person name="Plott C."/>
            <person name="Lovell J."/>
            <person name="Lin Y.M."/>
            <person name="Vaughn R."/>
            <person name="Liu B."/>
            <person name="Simpson S."/>
            <person name="Scheffler B.E."/>
            <person name="Wen L."/>
            <person name="Saski C.A."/>
            <person name="Grover C.E."/>
            <person name="Hu G."/>
            <person name="Conover J.L."/>
            <person name="Carlson J.W."/>
            <person name="Shu S."/>
            <person name="Boston L.B."/>
            <person name="Williams M."/>
            <person name="Peterson D.G."/>
            <person name="McGee K."/>
            <person name="Jones D.C."/>
            <person name="Wendel J.F."/>
            <person name="Stelly D.M."/>
            <person name="Grimwood J."/>
            <person name="Schmutz J."/>
        </authorList>
    </citation>
    <scope>NUCLEOTIDE SEQUENCE [LARGE SCALE GENOMIC DNA]</scope>
    <source>
        <strain evidence="4">cv. TM-1</strain>
    </source>
</reference>
<name>A0A1U8LL91_GOSHI</name>
<organism evidence="4 5">
    <name type="scientific">Gossypium hirsutum</name>
    <name type="common">Upland cotton</name>
    <name type="synonym">Gossypium mexicanum</name>
    <dbReference type="NCBI Taxonomy" id="3635"/>
    <lineage>
        <taxon>Eukaryota</taxon>
        <taxon>Viridiplantae</taxon>
        <taxon>Streptophyta</taxon>
        <taxon>Embryophyta</taxon>
        <taxon>Tracheophyta</taxon>
        <taxon>Spermatophyta</taxon>
        <taxon>Magnoliopsida</taxon>
        <taxon>eudicotyledons</taxon>
        <taxon>Gunneridae</taxon>
        <taxon>Pentapetalae</taxon>
        <taxon>rosids</taxon>
        <taxon>malvids</taxon>
        <taxon>Malvales</taxon>
        <taxon>Malvaceae</taxon>
        <taxon>Malvoideae</taxon>
        <taxon>Gossypium</taxon>
    </lineage>
</organism>
<dbReference type="InterPro" id="IPR016140">
    <property type="entry name" value="Bifunc_inhib/LTP/seed_store"/>
</dbReference>
<evidence type="ECO:0000256" key="1">
    <source>
        <dbReference type="ARBA" id="ARBA00009748"/>
    </source>
</evidence>
<dbReference type="GO" id="GO:0008289">
    <property type="term" value="F:lipid binding"/>
    <property type="evidence" value="ECO:0007669"/>
    <property type="project" value="UniProtKB-KW"/>
</dbReference>
<dbReference type="SMR" id="A0A1U8LL91"/>
<dbReference type="STRING" id="3635.A0A1U8LL91"/>
<comment type="similarity">
    <text evidence="1 2">Belongs to the plant LTP family.</text>
</comment>
<gene>
    <name evidence="5" type="primary">LOC107927626</name>
</gene>
<dbReference type="PaxDb" id="3635-A0A1U8LL91"/>
<dbReference type="PROSITE" id="PS00597">
    <property type="entry name" value="PLANT_LTP"/>
    <property type="match status" value="1"/>
</dbReference>
<protein>
    <recommendedName>
        <fullName evidence="2">Non-specific lipid-transfer protein</fullName>
    </recommendedName>
</protein>
<evidence type="ECO:0000313" key="5">
    <source>
        <dbReference type="RefSeq" id="XP_016714228.2"/>
    </source>
</evidence>
<keyword evidence="2" id="KW-0446">Lipid-binding</keyword>
<dbReference type="KEGG" id="ghi:107927626"/>
<dbReference type="SUPFAM" id="SSF47699">
    <property type="entry name" value="Bifunctional inhibitor/lipid-transfer protein/seed storage 2S albumin"/>
    <property type="match status" value="1"/>
</dbReference>
<dbReference type="InterPro" id="IPR000528">
    <property type="entry name" value="Plant_nsLTP"/>
</dbReference>
<dbReference type="GeneID" id="107927626"/>
<proteinExistence type="inferred from homology"/>
<dbReference type="InterPro" id="IPR036312">
    <property type="entry name" value="Bifun_inhib/LTP/seed_sf"/>
</dbReference>
<dbReference type="CDD" id="cd01960">
    <property type="entry name" value="nsLTP1"/>
    <property type="match status" value="1"/>
</dbReference>
<comment type="function">
    <text evidence="2">Plant non-specific lipid-transfer proteins transfer phospholipids as well as galactolipids across membranes. May play a role in wax or cutin deposition in the cell walls of expanding epidermal cells and certain secretory tissues.</text>
</comment>